<dbReference type="PATRIC" id="fig|1122985.7.peg.2941"/>
<dbReference type="HOGENOM" id="CLU_119395_0_0_10"/>
<dbReference type="AlphaFoldDB" id="A0A069QGL8"/>
<evidence type="ECO:0000313" key="2">
    <source>
        <dbReference type="Proteomes" id="UP000027442"/>
    </source>
</evidence>
<protein>
    <recommendedName>
        <fullName evidence="3">Outer membrane protein beta-barrel domain-containing protein</fullName>
    </recommendedName>
</protein>
<evidence type="ECO:0008006" key="3">
    <source>
        <dbReference type="Google" id="ProtNLM"/>
    </source>
</evidence>
<sequence>MVHNKILIIMKRTLFIMILALFSSTLMAQERPRQAVFAEFLGASGIIGVSYDSRFKTSEHWGYRFGLSFNAGGESETFISSDKDYQGPSLLVEGNYLIGKGRHFLELGLGMMHGFFKPLFDKDEMFYDGNLWSSSSSWGTSEDWEYGYYCYVDVGYRFQPVKGVIARVGICPSFVFGDEYGLRRSFFYPYVSVGYAF</sequence>
<accession>A0A069QGL8</accession>
<evidence type="ECO:0000313" key="1">
    <source>
        <dbReference type="EMBL" id="KDR51134.1"/>
    </source>
</evidence>
<dbReference type="Proteomes" id="UP000027442">
    <property type="component" value="Unassembled WGS sequence"/>
</dbReference>
<proteinExistence type="predicted"/>
<reference evidence="1 2" key="1">
    <citation type="submission" date="2013-08" db="EMBL/GenBank/DDBJ databases">
        <authorList>
            <person name="Weinstock G."/>
            <person name="Sodergren E."/>
            <person name="Wylie T."/>
            <person name="Fulton L."/>
            <person name="Fulton R."/>
            <person name="Fronick C."/>
            <person name="O'Laughlin M."/>
            <person name="Godfrey J."/>
            <person name="Miner T."/>
            <person name="Herter B."/>
            <person name="Appelbaum E."/>
            <person name="Cordes M."/>
            <person name="Lek S."/>
            <person name="Wollam A."/>
            <person name="Pepin K.H."/>
            <person name="Palsikar V.B."/>
            <person name="Mitreva M."/>
            <person name="Wilson R.K."/>
        </authorList>
    </citation>
    <scope>NUCLEOTIDE SEQUENCE [LARGE SCALE GENOMIC DNA]</scope>
    <source>
        <strain evidence="1 2">ATCC 15930</strain>
    </source>
</reference>
<gene>
    <name evidence="1" type="ORF">HMPREF1991_02846</name>
</gene>
<keyword evidence="2" id="KW-1185">Reference proteome</keyword>
<comment type="caution">
    <text evidence="1">The sequence shown here is derived from an EMBL/GenBank/DDBJ whole genome shotgun (WGS) entry which is preliminary data.</text>
</comment>
<name>A0A069QGL8_HOYLO</name>
<dbReference type="EMBL" id="JNGW01000121">
    <property type="protein sequence ID" value="KDR51134.1"/>
    <property type="molecule type" value="Genomic_DNA"/>
</dbReference>
<organism evidence="1 2">
    <name type="scientific">Hoylesella loescheii DSM 19665 = JCM 12249 = ATCC 15930</name>
    <dbReference type="NCBI Taxonomy" id="1122985"/>
    <lineage>
        <taxon>Bacteria</taxon>
        <taxon>Pseudomonadati</taxon>
        <taxon>Bacteroidota</taxon>
        <taxon>Bacteroidia</taxon>
        <taxon>Bacteroidales</taxon>
        <taxon>Prevotellaceae</taxon>
        <taxon>Hoylesella</taxon>
    </lineage>
</organism>